<dbReference type="EMBL" id="JAUIZM010000006">
    <property type="protein sequence ID" value="KAK1379645.1"/>
    <property type="molecule type" value="Genomic_DNA"/>
</dbReference>
<sequence length="268" mass="29546">MYKNIHHLLERNLTSTLTLSGGATKNRAEPSSNQQSFTSSVALDSFGREVAEQVSIVEDEVKIKSVYVRNVPSIVSSSVLEERLGENVGARVATIWIRQMDVSVVVTLVVAMVTTTYLEVTELDTIDQVNVKNEYFHTINKCQEMATTLRNERLLDVFVTESQRNSFGQSHLIQHIYGLVLASEGHRTFSSTGGQKVFPHLGMTDGFSSPREDIGLFLTSGGQRDFSHHGRTTSFSSPMVDSGFFLTTGGQRHFLTTGGHEASPQLSS</sequence>
<accession>A0AAD8I910</accession>
<reference evidence="1" key="2">
    <citation type="submission" date="2023-05" db="EMBL/GenBank/DDBJ databases">
        <authorList>
            <person name="Schelkunov M.I."/>
        </authorList>
    </citation>
    <scope>NUCLEOTIDE SEQUENCE</scope>
    <source>
        <strain evidence="1">Hsosn_3</strain>
        <tissue evidence="1">Leaf</tissue>
    </source>
</reference>
<gene>
    <name evidence="1" type="ORF">POM88_026389</name>
</gene>
<keyword evidence="2" id="KW-1185">Reference proteome</keyword>
<organism evidence="1 2">
    <name type="scientific">Heracleum sosnowskyi</name>
    <dbReference type="NCBI Taxonomy" id="360622"/>
    <lineage>
        <taxon>Eukaryota</taxon>
        <taxon>Viridiplantae</taxon>
        <taxon>Streptophyta</taxon>
        <taxon>Embryophyta</taxon>
        <taxon>Tracheophyta</taxon>
        <taxon>Spermatophyta</taxon>
        <taxon>Magnoliopsida</taxon>
        <taxon>eudicotyledons</taxon>
        <taxon>Gunneridae</taxon>
        <taxon>Pentapetalae</taxon>
        <taxon>asterids</taxon>
        <taxon>campanulids</taxon>
        <taxon>Apiales</taxon>
        <taxon>Apiaceae</taxon>
        <taxon>Apioideae</taxon>
        <taxon>apioid superclade</taxon>
        <taxon>Tordylieae</taxon>
        <taxon>Tordyliinae</taxon>
        <taxon>Heracleum</taxon>
    </lineage>
</organism>
<evidence type="ECO:0000313" key="2">
    <source>
        <dbReference type="Proteomes" id="UP001237642"/>
    </source>
</evidence>
<comment type="caution">
    <text evidence="1">The sequence shown here is derived from an EMBL/GenBank/DDBJ whole genome shotgun (WGS) entry which is preliminary data.</text>
</comment>
<reference evidence="1" key="1">
    <citation type="submission" date="2023-02" db="EMBL/GenBank/DDBJ databases">
        <title>Genome of toxic invasive species Heracleum sosnowskyi carries increased number of genes despite the absence of recent whole-genome duplications.</title>
        <authorList>
            <person name="Schelkunov M."/>
            <person name="Shtratnikova V."/>
            <person name="Makarenko M."/>
            <person name="Klepikova A."/>
            <person name="Omelchenko D."/>
            <person name="Novikova G."/>
            <person name="Obukhova E."/>
            <person name="Bogdanov V."/>
            <person name="Penin A."/>
            <person name="Logacheva M."/>
        </authorList>
    </citation>
    <scope>NUCLEOTIDE SEQUENCE</scope>
    <source>
        <strain evidence="1">Hsosn_3</strain>
        <tissue evidence="1">Leaf</tissue>
    </source>
</reference>
<evidence type="ECO:0000313" key="1">
    <source>
        <dbReference type="EMBL" id="KAK1379645.1"/>
    </source>
</evidence>
<dbReference type="AlphaFoldDB" id="A0AAD8I910"/>
<protein>
    <submittedName>
        <fullName evidence="1">Uncharacterized protein</fullName>
    </submittedName>
</protein>
<proteinExistence type="predicted"/>
<name>A0AAD8I910_9APIA</name>
<dbReference type="Proteomes" id="UP001237642">
    <property type="component" value="Unassembled WGS sequence"/>
</dbReference>